<dbReference type="RefSeq" id="XP_038778926.1">
    <property type="nucleotide sequence ID" value="XM_038922998.1"/>
</dbReference>
<evidence type="ECO:0000256" key="3">
    <source>
        <dbReference type="ARBA" id="ARBA00023163"/>
    </source>
</evidence>
<evidence type="ECO:0000256" key="5">
    <source>
        <dbReference type="SAM" id="MobiDB-lite"/>
    </source>
</evidence>
<dbReference type="GeneID" id="62196115"/>
<feature type="region of interest" description="Disordered" evidence="5">
    <location>
        <begin position="146"/>
        <end position="168"/>
    </location>
</feature>
<keyword evidence="4" id="KW-0539">Nucleus</keyword>
<dbReference type="PANTHER" id="PTHR21277">
    <property type="entry name" value="TRANSCRIPTIONAL ADAPTER 1"/>
    <property type="match status" value="1"/>
</dbReference>
<feature type="region of interest" description="Disordered" evidence="5">
    <location>
        <begin position="1"/>
        <end position="64"/>
    </location>
</feature>
<evidence type="ECO:0000256" key="1">
    <source>
        <dbReference type="ARBA" id="ARBA00004123"/>
    </source>
</evidence>
<dbReference type="InterPro" id="IPR024738">
    <property type="entry name" value="Hfi1/Tada1"/>
</dbReference>
<evidence type="ECO:0000256" key="4">
    <source>
        <dbReference type="ARBA" id="ARBA00023242"/>
    </source>
</evidence>
<feature type="region of interest" description="Disordered" evidence="5">
    <location>
        <begin position="376"/>
        <end position="453"/>
    </location>
</feature>
<feature type="compositionally biased region" description="Basic and acidic residues" evidence="5">
    <location>
        <begin position="415"/>
        <end position="433"/>
    </location>
</feature>
<proteinExistence type="predicted"/>
<protein>
    <submittedName>
        <fullName evidence="6">Uncharacterized protein</fullName>
    </submittedName>
</protein>
<dbReference type="OrthoDB" id="10264870at2759"/>
<comment type="subcellular location">
    <subcellularLocation>
        <location evidence="1">Nucleus</location>
    </subcellularLocation>
</comment>
<dbReference type="KEGG" id="bnn:FOA43_002714"/>
<accession>A0A875S0S3</accession>
<dbReference type="GO" id="GO:0000124">
    <property type="term" value="C:SAGA complex"/>
    <property type="evidence" value="ECO:0007669"/>
    <property type="project" value="UniProtKB-ARBA"/>
</dbReference>
<dbReference type="EMBL" id="CP064814">
    <property type="protein sequence ID" value="QPG75361.1"/>
    <property type="molecule type" value="Genomic_DNA"/>
</dbReference>
<dbReference type="Proteomes" id="UP000662931">
    <property type="component" value="Chromosome 3"/>
</dbReference>
<dbReference type="GO" id="GO:0005634">
    <property type="term" value="C:nucleus"/>
    <property type="evidence" value="ECO:0007669"/>
    <property type="project" value="UniProtKB-SubCell"/>
</dbReference>
<organism evidence="6 7">
    <name type="scientific">Eeniella nana</name>
    <name type="common">Yeast</name>
    <name type="synonym">Brettanomyces nanus</name>
    <dbReference type="NCBI Taxonomy" id="13502"/>
    <lineage>
        <taxon>Eukaryota</taxon>
        <taxon>Fungi</taxon>
        <taxon>Dikarya</taxon>
        <taxon>Ascomycota</taxon>
        <taxon>Saccharomycotina</taxon>
        <taxon>Pichiomycetes</taxon>
        <taxon>Pichiales</taxon>
        <taxon>Pichiaceae</taxon>
        <taxon>Brettanomyces</taxon>
    </lineage>
</organism>
<evidence type="ECO:0000256" key="2">
    <source>
        <dbReference type="ARBA" id="ARBA00023015"/>
    </source>
</evidence>
<evidence type="ECO:0000313" key="7">
    <source>
        <dbReference type="Proteomes" id="UP000662931"/>
    </source>
</evidence>
<evidence type="ECO:0000313" key="6">
    <source>
        <dbReference type="EMBL" id="QPG75361.1"/>
    </source>
</evidence>
<feature type="compositionally biased region" description="Polar residues" evidence="5">
    <location>
        <begin position="35"/>
        <end position="61"/>
    </location>
</feature>
<dbReference type="PANTHER" id="PTHR21277:SF5">
    <property type="entry name" value="TRANSCRIPTIONAL ADAPTER 1"/>
    <property type="match status" value="1"/>
</dbReference>
<sequence>MSVATESKPSVRKNDSAGVRVVDNAMRKEEIVTATGGTINPSVQGSTGESDQGPTRGSIRSSAKEYTSELHKRVNIDHLVVEFQKRLGKSWDQYQIAVSLFLVGKLSRLELMEKLNSILDKTTVRFHNQLLLANLANCLRAEPSDGMSSAGFGSQSQQNKKRKAGRSSQYEILKKDILSLSIRERKRLKNITRESGKKGMTNSTMALTRQAMLPKVPIKTPKGDAPRTKESVGATVVQASKWAQDVANGIKAPLCSDSFELPEKDSLLTRMLGIAREHGLPGSVDPMAAQVLSVGLECHLKSIIETAIARVRKRKLETASTNHVSNKRKRVTLTAEDLHDSMTFAPHLIDSYGSIYYMSDVLLKNDDDESIVQLQRQKQEMKESNDDATSPPTKTKTIASTASTTTTTITTTAPQEHDNNDSHQDIKDGEATERSGTNNVTATKRPMMVHPKKHSPISYLLRPKSHVDEKPQIPKPNLALSDPAIGTPNELNWLLNDLLAE</sequence>
<dbReference type="AlphaFoldDB" id="A0A875S0S3"/>
<dbReference type="GO" id="GO:0006357">
    <property type="term" value="P:regulation of transcription by RNA polymerase II"/>
    <property type="evidence" value="ECO:0007669"/>
    <property type="project" value="TreeGrafter"/>
</dbReference>
<dbReference type="Pfam" id="PF12767">
    <property type="entry name" value="SAGA-Tad1"/>
    <property type="match status" value="1"/>
</dbReference>
<dbReference type="GO" id="GO:0003713">
    <property type="term" value="F:transcription coactivator activity"/>
    <property type="evidence" value="ECO:0007669"/>
    <property type="project" value="TreeGrafter"/>
</dbReference>
<feature type="compositionally biased region" description="Low complexity" evidence="5">
    <location>
        <begin position="389"/>
        <end position="414"/>
    </location>
</feature>
<keyword evidence="2" id="KW-0805">Transcription regulation</keyword>
<keyword evidence="3" id="KW-0804">Transcription</keyword>
<dbReference type="CDD" id="cd22933">
    <property type="entry name" value="HFD_HFI1"/>
    <property type="match status" value="1"/>
</dbReference>
<keyword evidence="7" id="KW-1185">Reference proteome</keyword>
<reference evidence="6" key="1">
    <citation type="submission" date="2020-10" db="EMBL/GenBank/DDBJ databases">
        <authorList>
            <person name="Roach M.J.R."/>
        </authorList>
    </citation>
    <scope>NUCLEOTIDE SEQUENCE</scope>
    <source>
        <strain evidence="6">CBS 1945</strain>
    </source>
</reference>
<name>A0A875S0S3_EENNA</name>
<gene>
    <name evidence="6" type="ORF">FOA43_002714</name>
</gene>